<dbReference type="SUPFAM" id="SSF52540">
    <property type="entry name" value="P-loop containing nucleoside triphosphate hydrolases"/>
    <property type="match status" value="1"/>
</dbReference>
<dbReference type="EMBL" id="CP020809">
    <property type="protein sequence ID" value="ART72862.1"/>
    <property type="molecule type" value="Genomic_DNA"/>
</dbReference>
<evidence type="ECO:0000313" key="6">
    <source>
        <dbReference type="EMBL" id="ART72862.1"/>
    </source>
</evidence>
<keyword evidence="6" id="KW-0808">Transferase</keyword>
<dbReference type="Gene3D" id="3.40.50.300">
    <property type="entry name" value="P-loop containing nucleotide triphosphate hydrolases"/>
    <property type="match status" value="1"/>
</dbReference>
<dbReference type="Gene3D" id="1.25.40.10">
    <property type="entry name" value="Tetratricopeptide repeat domain"/>
    <property type="match status" value="1"/>
</dbReference>
<name>A0A1Y0CCL4_9MYCO</name>
<dbReference type="OrthoDB" id="136365at2"/>
<dbReference type="InterPro" id="IPR008271">
    <property type="entry name" value="Ser/Thr_kinase_AS"/>
</dbReference>
<dbReference type="Pfam" id="PF25872">
    <property type="entry name" value="HTH_77"/>
    <property type="match status" value="1"/>
</dbReference>
<organism evidence="6 7">
    <name type="scientific">Mycobacterium dioxanotrophicus</name>
    <dbReference type="NCBI Taxonomy" id="482462"/>
    <lineage>
        <taxon>Bacteria</taxon>
        <taxon>Bacillati</taxon>
        <taxon>Actinomycetota</taxon>
        <taxon>Actinomycetes</taxon>
        <taxon>Mycobacteriales</taxon>
        <taxon>Mycobacteriaceae</taxon>
        <taxon>Mycobacterium</taxon>
    </lineage>
</organism>
<dbReference type="Gene3D" id="1.10.510.10">
    <property type="entry name" value="Transferase(Phosphotransferase) domain 1"/>
    <property type="match status" value="1"/>
</dbReference>
<dbReference type="InterPro" id="IPR017441">
    <property type="entry name" value="Protein_kinase_ATP_BS"/>
</dbReference>
<dbReference type="InterPro" id="IPR002182">
    <property type="entry name" value="NB-ARC"/>
</dbReference>
<feature type="region of interest" description="Disordered" evidence="4">
    <location>
        <begin position="290"/>
        <end position="315"/>
    </location>
</feature>
<dbReference type="SUPFAM" id="SSF48452">
    <property type="entry name" value="TPR-like"/>
    <property type="match status" value="1"/>
</dbReference>
<reference evidence="6 7" key="1">
    <citation type="submission" date="2017-04" db="EMBL/GenBank/DDBJ databases">
        <title>Whole Genome Sequence of 1,4-Dioxane Degrading Bacterium Mycobacterium dioxanotrophicus PH-06.</title>
        <authorList>
            <person name="He Y."/>
        </authorList>
    </citation>
    <scope>NUCLEOTIDE SEQUENCE [LARGE SCALE GENOMIC DNA]</scope>
    <source>
        <strain evidence="6 7">PH-06</strain>
    </source>
</reference>
<feature type="domain" description="Protein kinase" evidence="5">
    <location>
        <begin position="25"/>
        <end position="279"/>
    </location>
</feature>
<dbReference type="PROSITE" id="PS00107">
    <property type="entry name" value="PROTEIN_KINASE_ATP"/>
    <property type="match status" value="1"/>
</dbReference>
<dbReference type="GO" id="GO:0043531">
    <property type="term" value="F:ADP binding"/>
    <property type="evidence" value="ECO:0007669"/>
    <property type="project" value="InterPro"/>
</dbReference>
<dbReference type="PANTHER" id="PTHR47691:SF3">
    <property type="entry name" value="HTH-TYPE TRANSCRIPTIONAL REGULATOR RV0890C-RELATED"/>
    <property type="match status" value="1"/>
</dbReference>
<dbReference type="PRINTS" id="PR00364">
    <property type="entry name" value="DISEASERSIST"/>
</dbReference>
<evidence type="ECO:0000313" key="7">
    <source>
        <dbReference type="Proteomes" id="UP000195331"/>
    </source>
</evidence>
<dbReference type="InterPro" id="IPR058852">
    <property type="entry name" value="HTH_77"/>
</dbReference>
<dbReference type="KEGG" id="mdx:BTO20_33745"/>
<keyword evidence="1 3" id="KW-0547">Nucleotide-binding</keyword>
<evidence type="ECO:0000256" key="2">
    <source>
        <dbReference type="ARBA" id="ARBA00022840"/>
    </source>
</evidence>
<dbReference type="InterPro" id="IPR027417">
    <property type="entry name" value="P-loop_NTPase"/>
</dbReference>
<protein>
    <submittedName>
        <fullName evidence="6">Protein kinase</fullName>
    </submittedName>
</protein>
<dbReference type="GO" id="GO:0004672">
    <property type="term" value="F:protein kinase activity"/>
    <property type="evidence" value="ECO:0007669"/>
    <property type="project" value="InterPro"/>
</dbReference>
<evidence type="ECO:0000259" key="5">
    <source>
        <dbReference type="PROSITE" id="PS50011"/>
    </source>
</evidence>
<dbReference type="PANTHER" id="PTHR47691">
    <property type="entry name" value="REGULATOR-RELATED"/>
    <property type="match status" value="1"/>
</dbReference>
<gene>
    <name evidence="6" type="ORF">BTO20_33745</name>
</gene>
<dbReference type="Gene3D" id="3.30.200.20">
    <property type="entry name" value="Phosphorylase Kinase, domain 1"/>
    <property type="match status" value="1"/>
</dbReference>
<dbReference type="SMART" id="SM00220">
    <property type="entry name" value="S_TKc"/>
    <property type="match status" value="1"/>
</dbReference>
<keyword evidence="2 3" id="KW-0067">ATP-binding</keyword>
<evidence type="ECO:0000256" key="1">
    <source>
        <dbReference type="ARBA" id="ARBA00022741"/>
    </source>
</evidence>
<keyword evidence="7" id="KW-1185">Reference proteome</keyword>
<keyword evidence="6" id="KW-0418">Kinase</keyword>
<dbReference type="Pfam" id="PF00069">
    <property type="entry name" value="Pkinase"/>
    <property type="match status" value="1"/>
</dbReference>
<sequence>MVDGDRFPTQRDGRAVAAELGAAGLADALEIGRGGFGIVYRCRQPDLDRTVAVKVLIDVGDGNRERFLREERAMGRLTGHRHIMSVLQVGQTDSGYPYLVMPYFAAGSLDVRIRRHGAMTVGDALELGEKLAGALAAAHQMGILHRDIKPGNVLYSDDGEPVLSDWGIARIAGGFQTATGTFTGSPAFTAPEILGGNVPSHASDIYALGASLFCALTAHVPFERRSGEQVVAQFLRIATEPAPDLRVSGIPDDVASLIESAMSRRPEQRPAADAFRDMLRAARIRRGRAGTAALPTSESSHPDRPQLSGLAGRTLGSLPPELTSFVGRRAELAKVRDLLARSRLVTLTGVGGVGKTRLALRAAAKASRRFADGVRVVELSELHDASMLVYAIAAGLGLREDLVRSQQDVLVEFLSCRKLLLVMDNCEQVVDAAAKLAEWLLSACPDLRMLITSRERLGVAGESILRLSPLGSDAVDLFAARAAQSVPGFRVSEGNRSTVAAICSKVDGLSLGIELAAARLRAMSPEQLLQRLHNRYALLSNATRGAPQRQQTLGYSIGWSYDLCTPSEQRVWSHLSVFAGSFVLEAAEYICAADLSTEAFDDILTALVDKSVVIRTEAEGSVRFRLIDTLRHYGLDRIEDVAEFHELRMRHLYWYRSWAGQAAADFFGPRQLDWIRFVEAEIHNFREAAEFALTVPGGDPLELIVALQWYGIAHGTFNETRRALEQGLAAVPQEPTIVRVKALHALAMIAGGQGDITTAAGCATEARGLAAQLADPVANGLASIAEGFAAVLNSQLDIAAAHLDDAIAASDDPIVQISAMMLRGWVLQAHGDTGRALVWQEKALAIAVSAGETAFQSYGLWSIGIGWWRHGNVDRAEQLLQQGIQLAQLVDDARQCAALLEALGWIANARGNPHRAAVLLGAAEHLGRSSGVSPSPLPDLAAFHDECEQSACEALGATAFHSAWLEGSAFGLDESVRYALDADPGTR</sequence>
<dbReference type="InterPro" id="IPR011990">
    <property type="entry name" value="TPR-like_helical_dom_sf"/>
</dbReference>
<dbReference type="CDD" id="cd14014">
    <property type="entry name" value="STKc_PknB_like"/>
    <property type="match status" value="1"/>
</dbReference>
<dbReference type="AlphaFoldDB" id="A0A1Y0CCL4"/>
<dbReference type="Proteomes" id="UP000195331">
    <property type="component" value="Chromosome"/>
</dbReference>
<dbReference type="PROSITE" id="PS50011">
    <property type="entry name" value="PROTEIN_KINASE_DOM"/>
    <property type="match status" value="1"/>
</dbReference>
<evidence type="ECO:0000256" key="4">
    <source>
        <dbReference type="SAM" id="MobiDB-lite"/>
    </source>
</evidence>
<dbReference type="SUPFAM" id="SSF56112">
    <property type="entry name" value="Protein kinase-like (PK-like)"/>
    <property type="match status" value="1"/>
</dbReference>
<dbReference type="GO" id="GO:0005524">
    <property type="term" value="F:ATP binding"/>
    <property type="evidence" value="ECO:0007669"/>
    <property type="project" value="UniProtKB-UniRule"/>
</dbReference>
<feature type="binding site" evidence="3">
    <location>
        <position position="54"/>
    </location>
    <ligand>
        <name>ATP</name>
        <dbReference type="ChEBI" id="CHEBI:30616"/>
    </ligand>
</feature>
<dbReference type="InterPro" id="IPR000719">
    <property type="entry name" value="Prot_kinase_dom"/>
</dbReference>
<dbReference type="Pfam" id="PF00931">
    <property type="entry name" value="NB-ARC"/>
    <property type="match status" value="1"/>
</dbReference>
<dbReference type="PROSITE" id="PS00108">
    <property type="entry name" value="PROTEIN_KINASE_ST"/>
    <property type="match status" value="1"/>
</dbReference>
<evidence type="ECO:0000256" key="3">
    <source>
        <dbReference type="PROSITE-ProRule" id="PRU10141"/>
    </source>
</evidence>
<proteinExistence type="predicted"/>
<dbReference type="InterPro" id="IPR011009">
    <property type="entry name" value="Kinase-like_dom_sf"/>
</dbReference>
<accession>A0A1Y0CCL4</accession>